<keyword evidence="4 8" id="KW-0507">mRNA processing</keyword>
<keyword evidence="5 8" id="KW-0547">Nucleotide-binding</keyword>
<dbReference type="Proteomes" id="UP000199069">
    <property type="component" value="Unassembled WGS sequence"/>
</dbReference>
<dbReference type="InterPro" id="IPR045116">
    <property type="entry name" value="Clp1/Grc3"/>
</dbReference>
<dbReference type="Pfam" id="PF16575">
    <property type="entry name" value="CLP1_P"/>
    <property type="match status" value="1"/>
</dbReference>
<feature type="domain" description="Clp1 C-terminal" evidence="10">
    <location>
        <begin position="473"/>
        <end position="595"/>
    </location>
</feature>
<evidence type="ECO:0000256" key="5">
    <source>
        <dbReference type="ARBA" id="ARBA00022741"/>
    </source>
</evidence>
<dbReference type="HAMAP" id="MF_03035">
    <property type="entry name" value="Clp1"/>
    <property type="match status" value="1"/>
</dbReference>
<evidence type="ECO:0000256" key="2">
    <source>
        <dbReference type="ARBA" id="ARBA00018706"/>
    </source>
</evidence>
<dbReference type="STRING" id="5286.A0A0K3CKY7"/>
<accession>A0A0K3CKY7</accession>
<dbReference type="InterPro" id="IPR027417">
    <property type="entry name" value="P-loop_NTPase"/>
</dbReference>
<keyword evidence="14" id="KW-1185">Reference proteome</keyword>
<dbReference type="GO" id="GO:0005524">
    <property type="term" value="F:ATP binding"/>
    <property type="evidence" value="ECO:0007669"/>
    <property type="project" value="UniProtKB-UniRule"/>
</dbReference>
<evidence type="ECO:0000259" key="12">
    <source>
        <dbReference type="Pfam" id="PF16575"/>
    </source>
</evidence>
<dbReference type="OMA" id="DITGWWP"/>
<evidence type="ECO:0000313" key="13">
    <source>
        <dbReference type="EMBL" id="CTR09347.1"/>
    </source>
</evidence>
<dbReference type="Gene3D" id="2.40.30.330">
    <property type="entry name" value="Pre-mRNA cleavage complex subunit Clp1, C-terminal domain"/>
    <property type="match status" value="1"/>
</dbReference>
<dbReference type="GO" id="GO:0005849">
    <property type="term" value="C:mRNA cleavage factor complex"/>
    <property type="evidence" value="ECO:0007669"/>
    <property type="project" value="UniProtKB-UniRule"/>
</dbReference>
<proteinExistence type="inferred from homology"/>
<evidence type="ECO:0000256" key="6">
    <source>
        <dbReference type="ARBA" id="ARBA00022840"/>
    </source>
</evidence>
<dbReference type="InterPro" id="IPR032319">
    <property type="entry name" value="CLP1_P"/>
</dbReference>
<dbReference type="InterPro" id="IPR010655">
    <property type="entry name" value="Clp1_C"/>
</dbReference>
<dbReference type="PANTHER" id="PTHR12755:SF6">
    <property type="entry name" value="POLYRIBONUCLEOTIDE 5'-HYDROXYL-KINASE CLP1"/>
    <property type="match status" value="1"/>
</dbReference>
<gene>
    <name evidence="8" type="primary">CLP1</name>
    <name evidence="13" type="synonym">FGENESH: predicted gene_10.45</name>
    <name evidence="13" type="ORF">BN2166_0052080</name>
</gene>
<evidence type="ECO:0000256" key="3">
    <source>
        <dbReference type="ARBA" id="ARBA00019824"/>
    </source>
</evidence>
<dbReference type="EMBL" id="CWKI01000010">
    <property type="protein sequence ID" value="CTR09347.1"/>
    <property type="molecule type" value="Genomic_DNA"/>
</dbReference>
<dbReference type="PANTHER" id="PTHR12755">
    <property type="entry name" value="CLEAVAGE/POLYADENYLATION FACTOR IA SUBUNIT CLP1P"/>
    <property type="match status" value="1"/>
</dbReference>
<feature type="domain" description="Clp1 P-loop" evidence="12">
    <location>
        <begin position="320"/>
        <end position="464"/>
    </location>
</feature>
<dbReference type="InterPro" id="IPR038239">
    <property type="entry name" value="Clp1_N_sf"/>
</dbReference>
<feature type="compositionally biased region" description="Pro residues" evidence="9">
    <location>
        <begin position="315"/>
        <end position="324"/>
    </location>
</feature>
<dbReference type="GO" id="GO:0051731">
    <property type="term" value="F:polynucleotide 5'-hydroxyl-kinase activity"/>
    <property type="evidence" value="ECO:0007669"/>
    <property type="project" value="InterPro"/>
</dbReference>
<evidence type="ECO:0000259" key="11">
    <source>
        <dbReference type="Pfam" id="PF16573"/>
    </source>
</evidence>
<feature type="domain" description="Clp1 N-terminal" evidence="11">
    <location>
        <begin position="14"/>
        <end position="82"/>
    </location>
</feature>
<dbReference type="InterPro" id="IPR028606">
    <property type="entry name" value="Clp1"/>
</dbReference>
<dbReference type="InterPro" id="IPR038238">
    <property type="entry name" value="Clp1_C_sf"/>
</dbReference>
<feature type="binding site" evidence="8">
    <location>
        <position position="60"/>
    </location>
    <ligand>
        <name>ATP</name>
        <dbReference type="ChEBI" id="CHEBI:30616"/>
    </ligand>
</feature>
<dbReference type="SUPFAM" id="SSF52540">
    <property type="entry name" value="P-loop containing nucleoside triphosphate hydrolases"/>
    <property type="match status" value="1"/>
</dbReference>
<evidence type="ECO:0000256" key="9">
    <source>
        <dbReference type="SAM" id="MobiDB-lite"/>
    </source>
</evidence>
<feature type="region of interest" description="Disordered" evidence="9">
    <location>
        <begin position="292"/>
        <end position="324"/>
    </location>
</feature>
<dbReference type="GO" id="GO:0006388">
    <property type="term" value="P:tRNA splicing, via endonucleolytic cleavage and ligation"/>
    <property type="evidence" value="ECO:0007669"/>
    <property type="project" value="TreeGrafter"/>
</dbReference>
<comment type="function">
    <text evidence="8">Required for endonucleolytic cleavage during polyadenylation-dependent pre-mRNA 3'-end formation.</text>
</comment>
<evidence type="ECO:0000313" key="14">
    <source>
        <dbReference type="Proteomes" id="UP000199069"/>
    </source>
</evidence>
<comment type="similarity">
    <text evidence="8">Belongs to the Clp1 family. Clp1 subfamily.</text>
</comment>
<organism evidence="13 14">
    <name type="scientific">Rhodotorula toruloides</name>
    <name type="common">Yeast</name>
    <name type="synonym">Rhodosporidium toruloides</name>
    <dbReference type="NCBI Taxonomy" id="5286"/>
    <lineage>
        <taxon>Eukaryota</taxon>
        <taxon>Fungi</taxon>
        <taxon>Dikarya</taxon>
        <taxon>Basidiomycota</taxon>
        <taxon>Pucciniomycotina</taxon>
        <taxon>Microbotryomycetes</taxon>
        <taxon>Sporidiobolales</taxon>
        <taxon>Sporidiobolaceae</taxon>
        <taxon>Rhodotorula</taxon>
    </lineage>
</organism>
<dbReference type="Pfam" id="PF16573">
    <property type="entry name" value="CLP1_N"/>
    <property type="match status" value="1"/>
</dbReference>
<evidence type="ECO:0000256" key="7">
    <source>
        <dbReference type="ARBA" id="ARBA00023242"/>
    </source>
</evidence>
<dbReference type="GO" id="GO:0031124">
    <property type="term" value="P:mRNA 3'-end processing"/>
    <property type="evidence" value="ECO:0007669"/>
    <property type="project" value="UniProtKB-UniRule"/>
</dbReference>
<keyword evidence="6 8" id="KW-0067">ATP-binding</keyword>
<feature type="binding site" evidence="8">
    <location>
        <position position="19"/>
    </location>
    <ligand>
        <name>ATP</name>
        <dbReference type="ChEBI" id="CHEBI:30616"/>
    </ligand>
</feature>
<keyword evidence="7 8" id="KW-0539">Nucleus</keyword>
<sequence length="597" mass="63791">MASASQHPSRRFVIPPTHELRFELESPTDALSITLVSGFAELFGFELVQGASYGFSHEQRGAVWAPGVNGEGAEVEMSSLSSVRLTRSMAEVAGGTDGLQGRATASRELTGCSAELRQFAWNAPCPVVERVVTSGGRYADPSARERALAPATNASSFPPTHVTGSLDTVYVASESAFSTYFNLHLSLSRLRLLARPSSFAMTRDLSQPDDEVAPPRVLVVGERGAGKSTLVKMLANWRNRAERATCGTAKPASGITLVNLDPSDGLWTVPGTIGVVNTSSIIPTSTPAAPFGTSFSSGPPVPFPPPASSSTSSDAPPPYNPPINPDSYAPLLDPLVFFAGHLSPTVNEPHYDLLMQSVADAAKRKVDEAGMGSWKAGWMVDTPGEWVEKKGGGWERVKAAVRAFEINVLLVVGTERSYVEMSKLMSTNKTVTVVRVPKSDGASDPDLPTLSRLQSLQTRSYFYGGPPLTQGLLSPFSIIVRLSDIRIVRVGEVAGTHAPDSALPLGATRLTRDTELVEVDLEGPRAASEVVNRILAVPMAEEERDGQEKVVKGPVMGFVWVSALDKEKKKITLLSPLPGRLPRKTLIVGGIDWIDNA</sequence>
<evidence type="ECO:0000259" key="10">
    <source>
        <dbReference type="Pfam" id="PF06807"/>
    </source>
</evidence>
<dbReference type="Gene3D" id="2.60.120.1030">
    <property type="entry name" value="Clp1, DNA binding domain"/>
    <property type="match status" value="1"/>
</dbReference>
<dbReference type="Gene3D" id="3.40.50.300">
    <property type="entry name" value="P-loop containing nucleotide triphosphate hydrolases"/>
    <property type="match status" value="1"/>
</dbReference>
<comment type="subunit">
    <text evidence="8">Component of a pre-mRNA cleavage factor complex. Interacts directly with PCF11.</text>
</comment>
<evidence type="ECO:0000256" key="8">
    <source>
        <dbReference type="HAMAP-Rule" id="MF_03035"/>
    </source>
</evidence>
<evidence type="ECO:0000256" key="1">
    <source>
        <dbReference type="ARBA" id="ARBA00004123"/>
    </source>
</evidence>
<reference evidence="13 14" key="1">
    <citation type="submission" date="2015-07" db="EMBL/GenBank/DDBJ databases">
        <authorList>
            <person name="Cajimat M.N.B."/>
            <person name="Milazzo M.L."/>
            <person name="Fulhorst C.F."/>
        </authorList>
    </citation>
    <scope>NUCLEOTIDE SEQUENCE [LARGE SCALE GENOMIC DNA]</scope>
    <source>
        <strain evidence="13">Single colony</strain>
    </source>
</reference>
<protein>
    <recommendedName>
        <fullName evidence="3">Polynucleotide 5'-hydroxyl-kinase GRC3</fullName>
    </recommendedName>
    <alternativeName>
        <fullName evidence="2">Polynucleotide 5'-hydroxyl-kinase grc3</fullName>
    </alternativeName>
</protein>
<dbReference type="InterPro" id="IPR032324">
    <property type="entry name" value="Clp1_N"/>
</dbReference>
<dbReference type="Pfam" id="PF06807">
    <property type="entry name" value="Clp1"/>
    <property type="match status" value="1"/>
</dbReference>
<evidence type="ECO:0000256" key="4">
    <source>
        <dbReference type="ARBA" id="ARBA00022664"/>
    </source>
</evidence>
<comment type="subcellular location">
    <subcellularLocation>
        <location evidence="1 8">Nucleus</location>
    </subcellularLocation>
</comment>
<feature type="binding site" evidence="8">
    <location>
        <begin position="224"/>
        <end position="229"/>
    </location>
    <ligand>
        <name>ATP</name>
        <dbReference type="ChEBI" id="CHEBI:30616"/>
    </ligand>
</feature>
<name>A0A0K3CKY7_RHOTO</name>
<dbReference type="AlphaFoldDB" id="A0A0K3CKY7"/>